<dbReference type="GO" id="GO:0033619">
    <property type="term" value="P:membrane protein proteolysis"/>
    <property type="evidence" value="ECO:0007669"/>
    <property type="project" value="TreeGrafter"/>
</dbReference>
<feature type="transmembrane region" description="Helical" evidence="7">
    <location>
        <begin position="512"/>
        <end position="531"/>
    </location>
</feature>
<feature type="transmembrane region" description="Helical" evidence="7">
    <location>
        <begin position="543"/>
        <end position="565"/>
    </location>
</feature>
<dbReference type="SMART" id="SM00730">
    <property type="entry name" value="PSN"/>
    <property type="match status" value="1"/>
</dbReference>
<evidence type="ECO:0000256" key="5">
    <source>
        <dbReference type="ARBA" id="ARBA00022989"/>
    </source>
</evidence>
<feature type="transmembrane region" description="Helical" evidence="7">
    <location>
        <begin position="392"/>
        <end position="408"/>
    </location>
</feature>
<evidence type="ECO:0000256" key="8">
    <source>
        <dbReference type="SAM" id="SignalP"/>
    </source>
</evidence>
<feature type="transmembrane region" description="Helical" evidence="7">
    <location>
        <begin position="571"/>
        <end position="589"/>
    </location>
</feature>
<comment type="similarity">
    <text evidence="2">Belongs to the peptidase A22B family.</text>
</comment>
<dbReference type="EMBL" id="CAJFCW020000001">
    <property type="protein sequence ID" value="CAG9085089.1"/>
    <property type="molecule type" value="Genomic_DNA"/>
</dbReference>
<feature type="chain" id="PRO_5035594404" description="Signal peptide peptidase-like 2B" evidence="8">
    <location>
        <begin position="17"/>
        <end position="603"/>
    </location>
</feature>
<keyword evidence="5 7" id="KW-1133">Transmembrane helix</keyword>
<name>A0A811JVK3_9BILA</name>
<feature type="transmembrane region" description="Helical" evidence="7">
    <location>
        <begin position="201"/>
        <end position="222"/>
    </location>
</feature>
<comment type="subcellular location">
    <subcellularLocation>
        <location evidence="1">Endomembrane system</location>
        <topology evidence="1">Multi-pass membrane protein</topology>
    </subcellularLocation>
</comment>
<gene>
    <name evidence="9" type="ORF">BOKJ2_LOCUS1973</name>
</gene>
<dbReference type="InterPro" id="IPR006639">
    <property type="entry name" value="Preselin/SPP"/>
</dbReference>
<evidence type="ECO:0000256" key="6">
    <source>
        <dbReference type="ARBA" id="ARBA00023136"/>
    </source>
</evidence>
<evidence type="ECO:0000313" key="10">
    <source>
        <dbReference type="Proteomes" id="UP000614601"/>
    </source>
</evidence>
<evidence type="ECO:0008006" key="11">
    <source>
        <dbReference type="Google" id="ProtNLM"/>
    </source>
</evidence>
<keyword evidence="10" id="KW-1185">Reference proteome</keyword>
<proteinExistence type="inferred from homology"/>
<evidence type="ECO:0000256" key="2">
    <source>
        <dbReference type="ARBA" id="ARBA00006859"/>
    </source>
</evidence>
<evidence type="ECO:0000256" key="3">
    <source>
        <dbReference type="ARBA" id="ARBA00022692"/>
    </source>
</evidence>
<organism evidence="9 10">
    <name type="scientific">Bursaphelenchus okinawaensis</name>
    <dbReference type="NCBI Taxonomy" id="465554"/>
    <lineage>
        <taxon>Eukaryota</taxon>
        <taxon>Metazoa</taxon>
        <taxon>Ecdysozoa</taxon>
        <taxon>Nematoda</taxon>
        <taxon>Chromadorea</taxon>
        <taxon>Rhabditida</taxon>
        <taxon>Tylenchina</taxon>
        <taxon>Tylenchomorpha</taxon>
        <taxon>Aphelenchoidea</taxon>
        <taxon>Aphelenchoididae</taxon>
        <taxon>Bursaphelenchus</taxon>
    </lineage>
</organism>
<dbReference type="PANTHER" id="PTHR12174:SF103">
    <property type="entry name" value="INTRAMEMBRANE PROTEASE (IMPAS) FAMILY"/>
    <property type="match status" value="1"/>
</dbReference>
<comment type="caution">
    <text evidence="9">The sequence shown here is derived from an EMBL/GenBank/DDBJ whole genome shotgun (WGS) entry which is preliminary data.</text>
</comment>
<dbReference type="GO" id="GO:0098553">
    <property type="term" value="C:lumenal side of endoplasmic reticulum membrane"/>
    <property type="evidence" value="ECO:0007669"/>
    <property type="project" value="TreeGrafter"/>
</dbReference>
<keyword evidence="6 7" id="KW-0472">Membrane</keyword>
<protein>
    <recommendedName>
        <fullName evidence="11">Signal peptide peptidase-like 2B</fullName>
    </recommendedName>
</protein>
<keyword evidence="4" id="KW-0378">Hydrolase</keyword>
<dbReference type="Proteomes" id="UP000783686">
    <property type="component" value="Unassembled WGS sequence"/>
</dbReference>
<accession>A0A811JVK3</accession>
<evidence type="ECO:0000256" key="1">
    <source>
        <dbReference type="ARBA" id="ARBA00004127"/>
    </source>
</evidence>
<evidence type="ECO:0000256" key="4">
    <source>
        <dbReference type="ARBA" id="ARBA00022801"/>
    </source>
</evidence>
<feature type="transmembrane region" description="Helical" evidence="7">
    <location>
        <begin position="368"/>
        <end position="386"/>
    </location>
</feature>
<dbReference type="InterPro" id="IPR007369">
    <property type="entry name" value="Peptidase_A22B_SPP"/>
</dbReference>
<reference evidence="9" key="1">
    <citation type="submission" date="2020-09" db="EMBL/GenBank/DDBJ databases">
        <authorList>
            <person name="Kikuchi T."/>
        </authorList>
    </citation>
    <scope>NUCLEOTIDE SEQUENCE</scope>
    <source>
        <strain evidence="9">SH1</strain>
    </source>
</reference>
<evidence type="ECO:0000313" key="9">
    <source>
        <dbReference type="EMBL" id="CAD5207289.1"/>
    </source>
</evidence>
<dbReference type="GO" id="GO:0098554">
    <property type="term" value="C:cytoplasmic side of endoplasmic reticulum membrane"/>
    <property type="evidence" value="ECO:0007669"/>
    <property type="project" value="TreeGrafter"/>
</dbReference>
<feature type="transmembrane region" description="Helical" evidence="7">
    <location>
        <begin position="309"/>
        <end position="334"/>
    </location>
</feature>
<dbReference type="GO" id="GO:0005765">
    <property type="term" value="C:lysosomal membrane"/>
    <property type="evidence" value="ECO:0007669"/>
    <property type="project" value="TreeGrafter"/>
</dbReference>
<dbReference type="GO" id="GO:0030660">
    <property type="term" value="C:Golgi-associated vesicle membrane"/>
    <property type="evidence" value="ECO:0007669"/>
    <property type="project" value="TreeGrafter"/>
</dbReference>
<keyword evidence="3 7" id="KW-0812">Transmembrane</keyword>
<dbReference type="AlphaFoldDB" id="A0A811JVK3"/>
<dbReference type="GO" id="GO:0042500">
    <property type="term" value="F:aspartic endopeptidase activity, intramembrane cleaving"/>
    <property type="evidence" value="ECO:0007669"/>
    <property type="project" value="InterPro"/>
</dbReference>
<keyword evidence="8" id="KW-0732">Signal</keyword>
<dbReference type="PANTHER" id="PTHR12174">
    <property type="entry name" value="SIGNAL PEPTIDE PEPTIDASE"/>
    <property type="match status" value="1"/>
</dbReference>
<dbReference type="EMBL" id="CAJFDH010000001">
    <property type="protein sequence ID" value="CAD5207289.1"/>
    <property type="molecule type" value="Genomic_DNA"/>
</dbReference>
<feature type="signal peptide" evidence="8">
    <location>
        <begin position="1"/>
        <end position="16"/>
    </location>
</feature>
<dbReference type="Pfam" id="PF04258">
    <property type="entry name" value="Peptidase_A22B"/>
    <property type="match status" value="1"/>
</dbReference>
<dbReference type="Proteomes" id="UP000614601">
    <property type="component" value="Unassembled WGS sequence"/>
</dbReference>
<feature type="transmembrane region" description="Helical" evidence="7">
    <location>
        <begin position="420"/>
        <end position="440"/>
    </location>
</feature>
<dbReference type="OrthoDB" id="29661at2759"/>
<evidence type="ECO:0000256" key="7">
    <source>
        <dbReference type="SAM" id="Phobius"/>
    </source>
</evidence>
<feature type="transmembrane region" description="Helical" evidence="7">
    <location>
        <begin position="278"/>
        <end position="303"/>
    </location>
</feature>
<sequence>MKNVIIFTTLITFSIAQSDSGFALLDVETHDHQLVDRGICVNFQQYFRESLPTTADESKENNKFSFDLNWWREEEDNLDVCKGNETDYGGEIIPALYVSEMIPKMTPCKDKTLYYIEGQMNQIKNSGASAALFIVDKGTKSDFHKQNYLFSRFYNPKVRNDTPTFYMYRYTFDNIKNLINVERNEGPILTFYRPADPFLDAGVFVLLALAVGCISLGCLWYVHDLRKRIENGVLKSSLTETNNGVESETGILTRTSSPDSQHDEEVVPQSGCCKVNGLCIHLCQASVSLAVVVIVLLLSFFYRSVAVEFFNVFLVIGGTLAICKCTLALTRIFFDDPALSAPMEFVTSDLEEQKWYLPSILYKPFRPFAFMVFLLSLAFALTWYFAKDDSSAFLMLDIMNACICVYSVRCSEVRSLRFITFFLIAMFVYDIVMVFGTRLITENGCSVMVQVVTGMDCQKTRPIDFSNDWPIAPVAKGFDRPRKIPILFYVPLLSNPVNHCFDPAVEGEAQHMMLGLGDVIAPGYLIAFAFFMDVWHKSRFMEYGLTALSGYTIGMLATFVSLKLMATAQPALIYLVPFTLVPLVLLCLAKGTLKEAWKGAPGH</sequence>